<dbReference type="PATRIC" id="fig|1653476.3.peg.1601"/>
<dbReference type="PANTHER" id="PTHR30372">
    <property type="entry name" value="LIPID-A-DISACCHARIDE SYNTHASE"/>
    <property type="match status" value="1"/>
</dbReference>
<dbReference type="KEGG" id="cthi:THC_1540"/>
<evidence type="ECO:0000256" key="8">
    <source>
        <dbReference type="ARBA" id="ARBA00023098"/>
    </source>
</evidence>
<gene>
    <name evidence="11" type="ORF">THC_1540</name>
</gene>
<evidence type="ECO:0000256" key="10">
    <source>
        <dbReference type="NCBIfam" id="TIGR00215"/>
    </source>
</evidence>
<reference evidence="11 12" key="1">
    <citation type="journal article" date="2016" name="Int. J. Syst. Evol. Microbiol.">
        <title>Caldimicrobium thiodismutans sp. nov., a sulfur-disproportionating bacterium isolated from a hot spring, and emended description of the genus Caldimicrobium.</title>
        <authorList>
            <person name="Kojima H."/>
            <person name="Umezawa K."/>
            <person name="Fukui M."/>
        </authorList>
    </citation>
    <scope>NUCLEOTIDE SEQUENCE [LARGE SCALE GENOMIC DNA]</scope>
    <source>
        <strain evidence="11 12">TF1</strain>
    </source>
</reference>
<dbReference type="GO" id="GO:0008915">
    <property type="term" value="F:lipid-A-disaccharide synthase activity"/>
    <property type="evidence" value="ECO:0007669"/>
    <property type="project" value="UniProtKB-UniRule"/>
</dbReference>
<accession>A0A0U5ASI7</accession>
<dbReference type="GO" id="GO:0005543">
    <property type="term" value="F:phospholipid binding"/>
    <property type="evidence" value="ECO:0007669"/>
    <property type="project" value="TreeGrafter"/>
</dbReference>
<keyword evidence="4" id="KW-0444">Lipid biosynthesis</keyword>
<evidence type="ECO:0000313" key="11">
    <source>
        <dbReference type="EMBL" id="BAU23905.1"/>
    </source>
</evidence>
<protein>
    <recommendedName>
        <fullName evidence="3 10">Lipid-A-disaccharide synthase</fullName>
        <ecNumber evidence="2 10">2.4.1.182</ecNumber>
    </recommendedName>
</protein>
<dbReference type="GO" id="GO:0009245">
    <property type="term" value="P:lipid A biosynthetic process"/>
    <property type="evidence" value="ECO:0007669"/>
    <property type="project" value="UniProtKB-UniRule"/>
</dbReference>
<sequence>MKVLIITGEISGDLYGALLVRRIREINPSFHFIGIGGPRLRGSEVEVLFSAEALSLVGIPKPAELKKYLFIYRKIEEFLRKKKVDLVLLVDFPGFNLRIAKLAKNLGYPVIYYVAPQVWAWHKHRINHLKRYVDQLFVILPFEEDFFKNHGIPTRYFGHPLLDVVRVNLPRELFYEIYNLNPETPVVGFFPGSREIEIQRHLPLFIKVYKELKKRNSKIKGILCRAPGLKDSPFWEKAKEEFLILENMQYEVLKYSQASLLASGTITLEAALLQNPAVVTYYLPPWMYFLAKRLVKVPYISLPNLILNREIYPEILQDRSSPSELALALEKVMSEGESIKKSLLELRKALGAPGVTWKIAEEIVKFSQSLKNKP</sequence>
<comment type="catalytic activity">
    <reaction evidence="9">
        <text>a lipid X + a UDP-2-N,3-O-bis[(3R)-3-hydroxyacyl]-alpha-D-glucosamine = a lipid A disaccharide + UDP + H(+)</text>
        <dbReference type="Rhea" id="RHEA:67828"/>
        <dbReference type="ChEBI" id="CHEBI:15378"/>
        <dbReference type="ChEBI" id="CHEBI:58223"/>
        <dbReference type="ChEBI" id="CHEBI:137748"/>
        <dbReference type="ChEBI" id="CHEBI:176338"/>
        <dbReference type="ChEBI" id="CHEBI:176343"/>
        <dbReference type="EC" id="2.4.1.182"/>
    </reaction>
</comment>
<dbReference type="NCBIfam" id="TIGR00215">
    <property type="entry name" value="lpxB"/>
    <property type="match status" value="1"/>
</dbReference>
<dbReference type="EMBL" id="AP014945">
    <property type="protein sequence ID" value="BAU23905.1"/>
    <property type="molecule type" value="Genomic_DNA"/>
</dbReference>
<evidence type="ECO:0000256" key="3">
    <source>
        <dbReference type="ARBA" id="ARBA00020902"/>
    </source>
</evidence>
<evidence type="ECO:0000256" key="7">
    <source>
        <dbReference type="ARBA" id="ARBA00022679"/>
    </source>
</evidence>
<keyword evidence="8" id="KW-0443">Lipid metabolism</keyword>
<evidence type="ECO:0000256" key="6">
    <source>
        <dbReference type="ARBA" id="ARBA00022676"/>
    </source>
</evidence>
<keyword evidence="6" id="KW-0328">Glycosyltransferase</keyword>
<evidence type="ECO:0000256" key="2">
    <source>
        <dbReference type="ARBA" id="ARBA00012687"/>
    </source>
</evidence>
<dbReference type="InterPro" id="IPR003835">
    <property type="entry name" value="Glyco_trans_19"/>
</dbReference>
<evidence type="ECO:0000256" key="1">
    <source>
        <dbReference type="ARBA" id="ARBA00002056"/>
    </source>
</evidence>
<evidence type="ECO:0000256" key="9">
    <source>
        <dbReference type="ARBA" id="ARBA00048975"/>
    </source>
</evidence>
<dbReference type="AlphaFoldDB" id="A0A0U5ASI7"/>
<keyword evidence="5" id="KW-0441">Lipid A biosynthesis</keyword>
<dbReference type="SUPFAM" id="SSF53756">
    <property type="entry name" value="UDP-Glycosyltransferase/glycogen phosphorylase"/>
    <property type="match status" value="1"/>
</dbReference>
<dbReference type="Proteomes" id="UP000068196">
    <property type="component" value="Chromosome"/>
</dbReference>
<dbReference type="GO" id="GO:0016020">
    <property type="term" value="C:membrane"/>
    <property type="evidence" value="ECO:0007669"/>
    <property type="project" value="GOC"/>
</dbReference>
<dbReference type="Pfam" id="PF02684">
    <property type="entry name" value="LpxB"/>
    <property type="match status" value="1"/>
</dbReference>
<evidence type="ECO:0000313" key="12">
    <source>
        <dbReference type="Proteomes" id="UP000068196"/>
    </source>
</evidence>
<keyword evidence="7" id="KW-0808">Transferase</keyword>
<comment type="function">
    <text evidence="1">Condensation of UDP-2,3-diacylglucosamine and 2,3-diacylglucosamine-1-phosphate to form lipid A disaccharide, a precursor of lipid A, a phosphorylated glycolipid that anchors the lipopolysaccharide to the outer membrane of the cell.</text>
</comment>
<proteinExistence type="predicted"/>
<organism evidence="11 12">
    <name type="scientific">Caldimicrobium thiodismutans</name>
    <dbReference type="NCBI Taxonomy" id="1653476"/>
    <lineage>
        <taxon>Bacteria</taxon>
        <taxon>Pseudomonadati</taxon>
        <taxon>Thermodesulfobacteriota</taxon>
        <taxon>Thermodesulfobacteria</taxon>
        <taxon>Thermodesulfobacteriales</taxon>
        <taxon>Thermodesulfobacteriaceae</taxon>
        <taxon>Caldimicrobium</taxon>
    </lineage>
</organism>
<evidence type="ECO:0000256" key="4">
    <source>
        <dbReference type="ARBA" id="ARBA00022516"/>
    </source>
</evidence>
<dbReference type="PANTHER" id="PTHR30372:SF4">
    <property type="entry name" value="LIPID-A-DISACCHARIDE SYNTHASE, MITOCHONDRIAL-RELATED"/>
    <property type="match status" value="1"/>
</dbReference>
<dbReference type="STRING" id="1653476.THC_1540"/>
<dbReference type="EC" id="2.4.1.182" evidence="2 10"/>
<reference evidence="12" key="2">
    <citation type="journal article" date="2016" name="Int. J. Syst. Evol. Microbiol.">
        <title>Caldimicrobium thiodismutans sp. nov., a sulfur-disproportionating bacterium isolated from a hot spring.</title>
        <authorList>
            <person name="Kojima H."/>
            <person name="Umezawa K."/>
            <person name="Fukui M."/>
        </authorList>
    </citation>
    <scope>NUCLEOTIDE SEQUENCE [LARGE SCALE GENOMIC DNA]</scope>
    <source>
        <strain evidence="12">TF1</strain>
    </source>
</reference>
<name>A0A0U5ASI7_9BACT</name>
<keyword evidence="12" id="KW-1185">Reference proteome</keyword>
<evidence type="ECO:0000256" key="5">
    <source>
        <dbReference type="ARBA" id="ARBA00022556"/>
    </source>
</evidence>